<reference evidence="2" key="1">
    <citation type="submission" date="2023-01" db="EMBL/GenBank/DDBJ databases">
        <title>Genome assembly of the deep-sea coral Lophelia pertusa.</title>
        <authorList>
            <person name="Herrera S."/>
            <person name="Cordes E."/>
        </authorList>
    </citation>
    <scope>NUCLEOTIDE SEQUENCE</scope>
    <source>
        <strain evidence="2">USNM1676648</strain>
        <tissue evidence="2">Polyp</tissue>
    </source>
</reference>
<sequence length="314" mass="34974">MVSRTFKNRKNRRRTAVHCKACHTRLARGKFTGQICFCFALITTLYLQSTSQTKPVKPCKVSLCLIAFFNWCQTCVKENLMMMNGKAGSKSPASRLRGIGAFNSLNRTVLGRPKLRKAHSVQSESELFKAVDGASRVAVGREFGMSKTPPLHRTACKDHANVLSFKLRASSTWKELDGKTTPSSNEAEIINKQGCESAQKARELDGKDLSLKVRQLIQQILASNLDNMEYNHETCGAKCRTISQMIENGVKSLYSVRQHKISALVYIGAIRDRGIEISSQCVWNPTTDSFVMATFDNDSLFATGIVFATLFNDE</sequence>
<proteinExistence type="inferred from homology"/>
<dbReference type="PANTHER" id="PTHR21255:SF65">
    <property type="entry name" value="TCTEX1 DOMAIN-CONTAINING PROTEIN 2"/>
    <property type="match status" value="1"/>
</dbReference>
<dbReference type="GO" id="GO:0007018">
    <property type="term" value="P:microtubule-based movement"/>
    <property type="evidence" value="ECO:0007669"/>
    <property type="project" value="TreeGrafter"/>
</dbReference>
<keyword evidence="3" id="KW-1185">Reference proteome</keyword>
<dbReference type="GO" id="GO:0005737">
    <property type="term" value="C:cytoplasm"/>
    <property type="evidence" value="ECO:0007669"/>
    <property type="project" value="TreeGrafter"/>
</dbReference>
<dbReference type="GO" id="GO:0005868">
    <property type="term" value="C:cytoplasmic dynein complex"/>
    <property type="evidence" value="ECO:0007669"/>
    <property type="project" value="TreeGrafter"/>
</dbReference>
<dbReference type="Gene3D" id="3.30.1140.40">
    <property type="entry name" value="Tctex-1"/>
    <property type="match status" value="1"/>
</dbReference>
<comment type="similarity">
    <text evidence="1">Belongs to the dynein light chain Tctex-type family.</text>
</comment>
<protein>
    <submittedName>
        <fullName evidence="2">Uncharacterized protein</fullName>
    </submittedName>
</protein>
<dbReference type="InterPro" id="IPR038586">
    <property type="entry name" value="Tctex-1-like_sf"/>
</dbReference>
<dbReference type="OrthoDB" id="10248487at2759"/>
<dbReference type="EMBL" id="MU827797">
    <property type="protein sequence ID" value="KAJ7328213.1"/>
    <property type="molecule type" value="Genomic_DNA"/>
</dbReference>
<dbReference type="CDD" id="cd21451">
    <property type="entry name" value="DLC-like_TCTEX1D"/>
    <property type="match status" value="1"/>
</dbReference>
<gene>
    <name evidence="2" type="ORF">OS493_025093</name>
</gene>
<comment type="caution">
    <text evidence="2">The sequence shown here is derived from an EMBL/GenBank/DDBJ whole genome shotgun (WGS) entry which is preliminary data.</text>
</comment>
<accession>A0A9W9YA19</accession>
<dbReference type="Pfam" id="PF03645">
    <property type="entry name" value="Tctex-1"/>
    <property type="match status" value="1"/>
</dbReference>
<name>A0A9W9YA19_9CNID</name>
<evidence type="ECO:0000256" key="1">
    <source>
        <dbReference type="ARBA" id="ARBA00005361"/>
    </source>
</evidence>
<evidence type="ECO:0000313" key="3">
    <source>
        <dbReference type="Proteomes" id="UP001163046"/>
    </source>
</evidence>
<dbReference type="GO" id="GO:0045505">
    <property type="term" value="F:dynein intermediate chain binding"/>
    <property type="evidence" value="ECO:0007669"/>
    <property type="project" value="TreeGrafter"/>
</dbReference>
<evidence type="ECO:0000313" key="2">
    <source>
        <dbReference type="EMBL" id="KAJ7328213.1"/>
    </source>
</evidence>
<dbReference type="InterPro" id="IPR005334">
    <property type="entry name" value="Tctex-1-like"/>
</dbReference>
<organism evidence="2 3">
    <name type="scientific">Desmophyllum pertusum</name>
    <dbReference type="NCBI Taxonomy" id="174260"/>
    <lineage>
        <taxon>Eukaryota</taxon>
        <taxon>Metazoa</taxon>
        <taxon>Cnidaria</taxon>
        <taxon>Anthozoa</taxon>
        <taxon>Hexacorallia</taxon>
        <taxon>Scleractinia</taxon>
        <taxon>Caryophylliina</taxon>
        <taxon>Caryophylliidae</taxon>
        <taxon>Desmophyllum</taxon>
    </lineage>
</organism>
<dbReference type="PANTHER" id="PTHR21255">
    <property type="entry name" value="T-COMPLEX-ASSOCIATED-TESTIS-EXPRESSED 1/ DYNEIN LIGHT CHAIN"/>
    <property type="match status" value="1"/>
</dbReference>
<dbReference type="Proteomes" id="UP001163046">
    <property type="component" value="Unassembled WGS sequence"/>
</dbReference>
<dbReference type="AlphaFoldDB" id="A0A9W9YA19"/>